<organism evidence="1">
    <name type="scientific">Arundo donax</name>
    <name type="common">Giant reed</name>
    <name type="synonym">Donax arundinaceus</name>
    <dbReference type="NCBI Taxonomy" id="35708"/>
    <lineage>
        <taxon>Eukaryota</taxon>
        <taxon>Viridiplantae</taxon>
        <taxon>Streptophyta</taxon>
        <taxon>Embryophyta</taxon>
        <taxon>Tracheophyta</taxon>
        <taxon>Spermatophyta</taxon>
        <taxon>Magnoliopsida</taxon>
        <taxon>Liliopsida</taxon>
        <taxon>Poales</taxon>
        <taxon>Poaceae</taxon>
        <taxon>PACMAD clade</taxon>
        <taxon>Arundinoideae</taxon>
        <taxon>Arundineae</taxon>
        <taxon>Arundo</taxon>
    </lineage>
</organism>
<protein>
    <submittedName>
        <fullName evidence="1">Uncharacterized protein</fullName>
    </submittedName>
</protein>
<dbReference type="AlphaFoldDB" id="A0A0A9HMW1"/>
<reference evidence="1" key="2">
    <citation type="journal article" date="2015" name="Data Brief">
        <title>Shoot transcriptome of the giant reed, Arundo donax.</title>
        <authorList>
            <person name="Barrero R.A."/>
            <person name="Guerrero F.D."/>
            <person name="Moolhuijzen P."/>
            <person name="Goolsby J.A."/>
            <person name="Tidwell J."/>
            <person name="Bellgard S.E."/>
            <person name="Bellgard M.I."/>
        </authorList>
    </citation>
    <scope>NUCLEOTIDE SEQUENCE</scope>
    <source>
        <tissue evidence="1">Shoot tissue taken approximately 20 cm above the soil surface</tissue>
    </source>
</reference>
<name>A0A0A9HMW1_ARUDO</name>
<sequence>MGIILMNSVNLFRCDQPEGNINVSTF</sequence>
<proteinExistence type="predicted"/>
<dbReference type="EMBL" id="GBRH01159401">
    <property type="protein sequence ID" value="JAE38495.1"/>
    <property type="molecule type" value="Transcribed_RNA"/>
</dbReference>
<evidence type="ECO:0000313" key="1">
    <source>
        <dbReference type="EMBL" id="JAE38495.1"/>
    </source>
</evidence>
<reference evidence="1" key="1">
    <citation type="submission" date="2014-09" db="EMBL/GenBank/DDBJ databases">
        <authorList>
            <person name="Magalhaes I.L.F."/>
            <person name="Oliveira U."/>
            <person name="Santos F.R."/>
            <person name="Vidigal T.H.D.A."/>
            <person name="Brescovit A.D."/>
            <person name="Santos A.J."/>
        </authorList>
    </citation>
    <scope>NUCLEOTIDE SEQUENCE</scope>
    <source>
        <tissue evidence="1">Shoot tissue taken approximately 20 cm above the soil surface</tissue>
    </source>
</reference>
<accession>A0A0A9HMW1</accession>